<dbReference type="PANTHER" id="PTHR10569">
    <property type="entry name" value="GLYCOGEN DEBRANCHING ENZYME"/>
    <property type="match status" value="1"/>
</dbReference>
<feature type="domain" description="Glycogen debranching enzyme C-terminal" evidence="1">
    <location>
        <begin position="17"/>
        <end position="90"/>
    </location>
</feature>
<dbReference type="Pfam" id="PF06202">
    <property type="entry name" value="GDE_C"/>
    <property type="match status" value="1"/>
</dbReference>
<protein>
    <recommendedName>
        <fullName evidence="1">Glycogen debranching enzyme C-terminal domain-containing protein</fullName>
    </recommendedName>
</protein>
<name>A0A817UWM9_9BILA</name>
<evidence type="ECO:0000313" key="3">
    <source>
        <dbReference type="Proteomes" id="UP000663869"/>
    </source>
</evidence>
<evidence type="ECO:0000313" key="2">
    <source>
        <dbReference type="EMBL" id="CAF3335459.1"/>
    </source>
</evidence>
<dbReference type="Proteomes" id="UP000663869">
    <property type="component" value="Unassembled WGS sequence"/>
</dbReference>
<comment type="caution">
    <text evidence="2">The sequence shown here is derived from an EMBL/GenBank/DDBJ whole genome shotgun (WGS) entry which is preliminary data.</text>
</comment>
<dbReference type="InterPro" id="IPR032790">
    <property type="entry name" value="GDE_C"/>
</dbReference>
<dbReference type="GO" id="GO:0004135">
    <property type="term" value="F:amylo-alpha-1,6-glucosidase activity"/>
    <property type="evidence" value="ECO:0007669"/>
    <property type="project" value="InterPro"/>
</dbReference>
<dbReference type="GO" id="GO:0005980">
    <property type="term" value="P:glycogen catabolic process"/>
    <property type="evidence" value="ECO:0007669"/>
    <property type="project" value="InterPro"/>
</dbReference>
<gene>
    <name evidence="2" type="ORF">FME351_LOCUS3068</name>
</gene>
<proteinExistence type="predicted"/>
<dbReference type="AlphaFoldDB" id="A0A817UWM9"/>
<organism evidence="2 3">
    <name type="scientific">Rotaria socialis</name>
    <dbReference type="NCBI Taxonomy" id="392032"/>
    <lineage>
        <taxon>Eukaryota</taxon>
        <taxon>Metazoa</taxon>
        <taxon>Spiralia</taxon>
        <taxon>Gnathifera</taxon>
        <taxon>Rotifera</taxon>
        <taxon>Eurotatoria</taxon>
        <taxon>Bdelloidea</taxon>
        <taxon>Philodinida</taxon>
        <taxon>Philodinidae</taxon>
        <taxon>Rotaria</taxon>
    </lineage>
</organism>
<dbReference type="PANTHER" id="PTHR10569:SF2">
    <property type="entry name" value="GLYCOGEN DEBRANCHING ENZYME"/>
    <property type="match status" value="1"/>
</dbReference>
<dbReference type="EMBL" id="CAJNYU010000181">
    <property type="protein sequence ID" value="CAF3335459.1"/>
    <property type="molecule type" value="Genomic_DNA"/>
</dbReference>
<sequence length="111" mass="12841">MQRYDLPIEFGARHDRHGLLLLAGRYEEAHCFIFSYSRCLRHGLIPNLLADDKIARYNSCCSIWWGLCTTSNYINTVPDGDEIFSDIVSRVHPTHNSSTTRQVRVNEERCP</sequence>
<dbReference type="GO" id="GO:0004134">
    <property type="term" value="F:4-alpha-glucanotransferase activity"/>
    <property type="evidence" value="ECO:0007669"/>
    <property type="project" value="InterPro"/>
</dbReference>
<evidence type="ECO:0000259" key="1">
    <source>
        <dbReference type="Pfam" id="PF06202"/>
    </source>
</evidence>
<accession>A0A817UWM9</accession>
<dbReference type="InterPro" id="IPR010401">
    <property type="entry name" value="AGL/Gdb1"/>
</dbReference>
<reference evidence="2" key="1">
    <citation type="submission" date="2021-02" db="EMBL/GenBank/DDBJ databases">
        <authorList>
            <person name="Nowell W R."/>
        </authorList>
    </citation>
    <scope>NUCLEOTIDE SEQUENCE</scope>
</reference>